<evidence type="ECO:0000256" key="4">
    <source>
        <dbReference type="ARBA" id="ARBA00022816"/>
    </source>
</evidence>
<reference evidence="17" key="2">
    <citation type="submission" date="2025-09" db="UniProtKB">
        <authorList>
            <consortium name="Ensembl"/>
        </authorList>
    </citation>
    <scope>IDENTIFICATION</scope>
</reference>
<proteinExistence type="predicted"/>
<dbReference type="Proteomes" id="UP000694569">
    <property type="component" value="Unplaced"/>
</dbReference>
<feature type="compositionally biased region" description="Basic and acidic residues" evidence="14">
    <location>
        <begin position="854"/>
        <end position="868"/>
    </location>
</feature>
<evidence type="ECO:0000259" key="15">
    <source>
        <dbReference type="Pfam" id="PF16755"/>
    </source>
</evidence>
<evidence type="ECO:0000256" key="1">
    <source>
        <dbReference type="ARBA" id="ARBA00004567"/>
    </source>
</evidence>
<evidence type="ECO:0000256" key="14">
    <source>
        <dbReference type="SAM" id="MobiDB-lite"/>
    </source>
</evidence>
<feature type="region of interest" description="Disordered" evidence="14">
    <location>
        <begin position="1803"/>
        <end position="1840"/>
    </location>
</feature>
<feature type="compositionally biased region" description="Polar residues" evidence="14">
    <location>
        <begin position="1224"/>
        <end position="1234"/>
    </location>
</feature>
<keyword evidence="7" id="KW-0906">Nuclear pore complex</keyword>
<feature type="region of interest" description="Disordered" evidence="14">
    <location>
        <begin position="1323"/>
        <end position="1362"/>
    </location>
</feature>
<comment type="subunit">
    <text evidence="10">Homodimer. Part of the nuclear pore complex (NPC). Interacts with NUP88. Interacts with ZFP36; this interaction increases upon lipopolysaccharide (LPS) stimulation. Interacts with DDX19. Interacts with XPO1. Interacts with XPO5.</text>
</comment>
<evidence type="ECO:0000313" key="18">
    <source>
        <dbReference type="Proteomes" id="UP000694569"/>
    </source>
</evidence>
<keyword evidence="6" id="KW-0811">Translocation</keyword>
<keyword evidence="5" id="KW-0653">Protein transport</keyword>
<dbReference type="GO" id="GO:0008139">
    <property type="term" value="F:nuclear localization sequence binding"/>
    <property type="evidence" value="ECO:0007669"/>
    <property type="project" value="TreeGrafter"/>
</dbReference>
<feature type="compositionally biased region" description="Polar residues" evidence="14">
    <location>
        <begin position="1402"/>
        <end position="1413"/>
    </location>
</feature>
<evidence type="ECO:0000256" key="7">
    <source>
        <dbReference type="ARBA" id="ARBA00023132"/>
    </source>
</evidence>
<evidence type="ECO:0000256" key="12">
    <source>
        <dbReference type="ARBA" id="ARBA00077390"/>
    </source>
</evidence>
<dbReference type="SUPFAM" id="SSF117289">
    <property type="entry name" value="Nucleoporin domain"/>
    <property type="match status" value="1"/>
</dbReference>
<dbReference type="GO" id="GO:0006406">
    <property type="term" value="P:mRNA export from nucleus"/>
    <property type="evidence" value="ECO:0007669"/>
    <property type="project" value="UniProtKB-ARBA"/>
</dbReference>
<protein>
    <recommendedName>
        <fullName evidence="11">Nuclear pore complex protein Nup214</fullName>
    </recommendedName>
    <alternativeName>
        <fullName evidence="13">214 kDa nucleoporin</fullName>
    </alternativeName>
    <alternativeName>
        <fullName evidence="12">Nucleoporin Nup214</fullName>
    </alternativeName>
</protein>
<accession>A0A8C5WI73</accession>
<evidence type="ECO:0000256" key="11">
    <source>
        <dbReference type="ARBA" id="ARBA00068360"/>
    </source>
</evidence>
<dbReference type="GO" id="GO:0017056">
    <property type="term" value="F:structural constituent of nuclear pore"/>
    <property type="evidence" value="ECO:0007669"/>
    <property type="project" value="TreeGrafter"/>
</dbReference>
<keyword evidence="18" id="KW-1185">Reference proteome</keyword>
<feature type="compositionally biased region" description="Low complexity" evidence="14">
    <location>
        <begin position="1214"/>
        <end position="1223"/>
    </location>
</feature>
<evidence type="ECO:0000259" key="16">
    <source>
        <dbReference type="Pfam" id="PF18617"/>
    </source>
</evidence>
<name>A0A8C5WI73_9ANUR</name>
<feature type="domain" description="Nucleoporin Nup159/Nup146 N-terminal" evidence="15">
    <location>
        <begin position="21"/>
        <end position="380"/>
    </location>
</feature>
<sequence length="1840" mass="190603">MFRQLKKTRVFDPPKDVVRERSNLLAISNKFGLVFAGGSPGLKIFHTKDLLVPIYAGEDPNHVVAGPAGISMQLKFPTHHVALSSDNLTLSVCIAAGEHGTIISFYDVRTLLNEAKPQKRPFASYKLTKNGNSFVADLKWNPAIPAMVAVCLDDGSISVLQVTDTISVYAALPASMGVTSVCWSPKGKQLAVGKQNGTIVQFLPNLQEKKVIPCPSFYNSENPVKVLDVLWVSTYVFSVVYAAADGSEIPPQLVMVYLPKKEDKRAERFQTFPDVFYGSCTERQQHFFLNYMDGWEILLGASAVSIEVCVVARPPEDDTQVIWVPEDSGRAELPVNENSDDTLPMGLVVDYTSQLDVAISEENVLPPAPVLLILSTDGVLCPFHLINLNPGVKSLTIPPERLSLEGERQLKATGMCLIAFALGPLKSAAAIPPATAAQPPAQPSFSAALTNLAAGAAPGALPFSFTPKSAPANSMQATPPAFSFQSMQAAGGFGIGGLGPNVSAPPAQAPLTTSSFLPASSTVKVNLKNKYVPTSALRWNDNLFLSRQLQASLPLESHFKQSNESDPFLTGIKEEITQFQKELDDLKARTTKSRVLVGTEPELRQLRTETDDLQDFLLKIKETAESLNSEVCVLKMNLLEQFAGVQEAREQNQQKQDPRFRNLLYKKPLDPKSEAQMQEIRRLQQYVNVAVQDVNDVLDMEWDQHLMIKKKQKRLVVPESERLFNTLANNQEIISQQKQQLNQLVDSLQQLRLYNQESEWSVSRAPQRYGSNADVSSSAFHRRSEVIRTNLFLSCVLSALKQRQLREFLANRKMPVIRALAPASLHRSSFLAPSFFEDLDDISSTSSLSETAGIEDRRPLPHEVERQETPPPEVTPIRAPQHAAVVRTSSVLPGFGPPSAAGPLKPLWFLSFYISAAVPAQSIRVIPQGADSTMLATKTVKHGAPPVPPQQAAAAAALRRQIANQGPTTLSETTLQTVPQVVNVKDLKGNGPGPTISTPFNASEIYFFLFINPLSNVGLFYAASDLVSALHSLASQQLVRSAYDVIAAHGFQSIVTNCSMFLLTGSAAASRDPGQTSSFPFVGGKPVFGSGATGPFSFKPAPQPSSSPLADASASSTPVKPPVSSTASLTVSSTTADKSLEVTAAKQGDGIFQISPAGETLGSFSGLRVGPIEETTKPENPKATLPTQPTKLPNPTPLFGPPAGLQASNPGEVSSTTSSSSSSLYTNLQLSGTGPSPSSPSLFAGASNPALSFLTPSSTAASSSPGSLASAALSFQSLLAPTASVPSSASPAPANQTIAAPAPETLGATSVSAASQSVGPSALDIKQPVKPDIPALPSLPQQSHTAGANEGDKDQTPKQAVTGTSTVATAASFAPAAASMGTTSELAAVTKPEAAPVPSVPATVTSGSSTTFGAQAAPSSTQPATSAFGQPTPSSPAPSLFGQQGANPASTSAGATPGFGASAFGQASTAGGGFGSPSFGQAPAFWKPQQSATAASNFSFAPSSFGAQPAFGQPSASTAAAPSSGNLFGSTAGSGSAASFSFLAQSNGGSAPAAGGGGLFGQSNTPAFGQSSGFGQATPVFGNASSTTTTSSMSFGFQQSSGKSLVVFPLLSCTQPASSSGGLFGTSSGGTGSGGGFFSGLGGKPSQDAANKNPFGATPAGFGSPTSSNASTLFGNSGAKAFGFGNVAFGDQKSPGTFSGGGSVASQGFGFPSPSKTGGFGAAPVFGSPPTFGGSPGFGGSPAFSTAPAFANPLGPTGGKVFGEGTAASSTGGFGSSNVTFSNIANQNTPTFGSLTQQNTGFLDQQQQQQSTGFSGFGSSGSGAPAGSSGGTGSTWFIRL</sequence>
<organism evidence="17 18">
    <name type="scientific">Leptobrachium leishanense</name>
    <name type="common">Leishan spiny toad</name>
    <dbReference type="NCBI Taxonomy" id="445787"/>
    <lineage>
        <taxon>Eukaryota</taxon>
        <taxon>Metazoa</taxon>
        <taxon>Chordata</taxon>
        <taxon>Craniata</taxon>
        <taxon>Vertebrata</taxon>
        <taxon>Euteleostomi</taxon>
        <taxon>Amphibia</taxon>
        <taxon>Batrachia</taxon>
        <taxon>Anura</taxon>
        <taxon>Pelobatoidea</taxon>
        <taxon>Megophryidae</taxon>
        <taxon>Leptobrachium</taxon>
    </lineage>
</organism>
<dbReference type="GeneTree" id="ENSGT00940000165854"/>
<feature type="region of interest" description="Disordered" evidence="14">
    <location>
        <begin position="1164"/>
        <end position="1242"/>
    </location>
</feature>
<dbReference type="InterPro" id="IPR041553">
    <property type="entry name" value="Nup214_FG"/>
</dbReference>
<evidence type="ECO:0000256" key="8">
    <source>
        <dbReference type="ARBA" id="ARBA00023242"/>
    </source>
</evidence>
<feature type="region of interest" description="Disordered" evidence="14">
    <location>
        <begin position="1635"/>
        <end position="1662"/>
    </location>
</feature>
<feature type="region of interest" description="Disordered" evidence="14">
    <location>
        <begin position="1392"/>
        <end position="1454"/>
    </location>
</feature>
<keyword evidence="2" id="KW-0813">Transport</keyword>
<evidence type="ECO:0000256" key="3">
    <source>
        <dbReference type="ARBA" id="ARBA00022737"/>
    </source>
</evidence>
<dbReference type="FunFam" id="2.130.10.10:FF:000142">
    <property type="entry name" value="Nuclear pore complex protein Nup214"/>
    <property type="match status" value="1"/>
</dbReference>
<feature type="compositionally biased region" description="Low complexity" evidence="14">
    <location>
        <begin position="1104"/>
        <end position="1134"/>
    </location>
</feature>
<dbReference type="Gene3D" id="2.130.10.10">
    <property type="entry name" value="YVTN repeat-like/Quinoprotein amine dehydrogenase"/>
    <property type="match status" value="1"/>
</dbReference>
<evidence type="ECO:0000256" key="6">
    <source>
        <dbReference type="ARBA" id="ARBA00023010"/>
    </source>
</evidence>
<feature type="region of interest" description="Disordered" evidence="14">
    <location>
        <begin position="847"/>
        <end position="876"/>
    </location>
</feature>
<dbReference type="InterPro" id="IPR026054">
    <property type="entry name" value="Nucleoporin"/>
</dbReference>
<evidence type="ECO:0000256" key="13">
    <source>
        <dbReference type="ARBA" id="ARBA00083901"/>
    </source>
</evidence>
<evidence type="ECO:0000313" key="17">
    <source>
        <dbReference type="Ensembl" id="ENSLLEP00000039889.1"/>
    </source>
</evidence>
<dbReference type="PANTHER" id="PTHR23193:SF21">
    <property type="entry name" value="NUCLEAR PORE COMPLEX PROTEIN NUP214"/>
    <property type="match status" value="1"/>
</dbReference>
<evidence type="ECO:0000256" key="10">
    <source>
        <dbReference type="ARBA" id="ARBA00063892"/>
    </source>
</evidence>
<dbReference type="Pfam" id="PF16755">
    <property type="entry name" value="Beta-prop_NUP159_NUP214"/>
    <property type="match status" value="1"/>
</dbReference>
<comment type="function">
    <text evidence="9">Part of the nuclear pore complex. Has a critical role in nucleocytoplasmic transport. May serve as a docking site in the receptor-mediated import of substrates across the nuclear pore complex.</text>
</comment>
<dbReference type="Ensembl" id="ENSLLET00000041494.1">
    <property type="protein sequence ID" value="ENSLLEP00000039889.1"/>
    <property type="gene ID" value="ENSLLEG00000023747.1"/>
</dbReference>
<feature type="compositionally biased region" description="Low complexity" evidence="14">
    <location>
        <begin position="1803"/>
        <end position="1814"/>
    </location>
</feature>
<feature type="region of interest" description="Disordered" evidence="14">
    <location>
        <begin position="1093"/>
        <end position="1134"/>
    </location>
</feature>
<keyword evidence="4" id="KW-0509">mRNA transport</keyword>
<dbReference type="InterPro" id="IPR039462">
    <property type="entry name" value="Nup159/Nup146_N"/>
</dbReference>
<dbReference type="Pfam" id="PF18617">
    <property type="entry name" value="Nup214_FG"/>
    <property type="match status" value="1"/>
</dbReference>
<dbReference type="GO" id="GO:0005643">
    <property type="term" value="C:nuclear pore"/>
    <property type="evidence" value="ECO:0007669"/>
    <property type="project" value="UniProtKB-SubCell"/>
</dbReference>
<keyword evidence="8" id="KW-0539">Nucleus</keyword>
<feature type="domain" description="Nuclear pore complex protein Nup214 phenylalanine-glycine (FG)" evidence="16">
    <location>
        <begin position="1668"/>
        <end position="1727"/>
    </location>
</feature>
<feature type="compositionally biased region" description="Polar residues" evidence="14">
    <location>
        <begin position="1441"/>
        <end position="1454"/>
    </location>
</feature>
<evidence type="ECO:0000256" key="2">
    <source>
        <dbReference type="ARBA" id="ARBA00022448"/>
    </source>
</evidence>
<dbReference type="PANTHER" id="PTHR23193">
    <property type="entry name" value="NUCLEAR PORE COMPLEX PROTEIN NUP"/>
    <property type="match status" value="1"/>
</dbReference>
<evidence type="ECO:0000256" key="5">
    <source>
        <dbReference type="ARBA" id="ARBA00022927"/>
    </source>
</evidence>
<keyword evidence="3" id="KW-0677">Repeat</keyword>
<comment type="subcellular location">
    <subcellularLocation>
        <location evidence="1">Nucleus</location>
        <location evidence="1">Nuclear pore complex</location>
    </subcellularLocation>
</comment>
<dbReference type="GO" id="GO:0006606">
    <property type="term" value="P:protein import into nucleus"/>
    <property type="evidence" value="ECO:0007669"/>
    <property type="project" value="TreeGrafter"/>
</dbReference>
<reference evidence="17" key="1">
    <citation type="submission" date="2025-08" db="UniProtKB">
        <authorList>
            <consortium name="Ensembl"/>
        </authorList>
    </citation>
    <scope>IDENTIFICATION</scope>
</reference>
<evidence type="ECO:0000256" key="9">
    <source>
        <dbReference type="ARBA" id="ARBA00055090"/>
    </source>
</evidence>
<dbReference type="InterPro" id="IPR015943">
    <property type="entry name" value="WD40/YVTN_repeat-like_dom_sf"/>
</dbReference>
<feature type="compositionally biased region" description="Low complexity" evidence="14">
    <location>
        <begin position="1414"/>
        <end position="1427"/>
    </location>
</feature>